<evidence type="ECO:0000313" key="4">
    <source>
        <dbReference type="Proteomes" id="UP001597468"/>
    </source>
</evidence>
<protein>
    <submittedName>
        <fullName evidence="3">DUF1254 domain-containing protein</fullName>
    </submittedName>
</protein>
<dbReference type="InterPro" id="IPR010621">
    <property type="entry name" value="DUF1214"/>
</dbReference>
<dbReference type="SUPFAM" id="SSF160935">
    <property type="entry name" value="VPA0735-like"/>
    <property type="match status" value="1"/>
</dbReference>
<proteinExistence type="predicted"/>
<evidence type="ECO:0000259" key="1">
    <source>
        <dbReference type="Pfam" id="PF06742"/>
    </source>
</evidence>
<gene>
    <name evidence="3" type="ORF">ACFSTG_01920</name>
</gene>
<dbReference type="EMBL" id="JBHULT010000005">
    <property type="protein sequence ID" value="MFD2516643.1"/>
    <property type="molecule type" value="Genomic_DNA"/>
</dbReference>
<evidence type="ECO:0000313" key="3">
    <source>
        <dbReference type="EMBL" id="MFD2516643.1"/>
    </source>
</evidence>
<dbReference type="Pfam" id="PF06742">
    <property type="entry name" value="DUF1214"/>
    <property type="match status" value="1"/>
</dbReference>
<accession>A0ABW5IT57</accession>
<keyword evidence="4" id="KW-1185">Reference proteome</keyword>
<dbReference type="PANTHER" id="PTHR36509:SF2">
    <property type="entry name" value="BLL3101 PROTEIN"/>
    <property type="match status" value="1"/>
</dbReference>
<feature type="domain" description="DUF1254" evidence="2">
    <location>
        <begin position="67"/>
        <end position="204"/>
    </location>
</feature>
<organism evidence="3 4">
    <name type="scientific">Salinimicrobium flavum</name>
    <dbReference type="NCBI Taxonomy" id="1737065"/>
    <lineage>
        <taxon>Bacteria</taxon>
        <taxon>Pseudomonadati</taxon>
        <taxon>Bacteroidota</taxon>
        <taxon>Flavobacteriia</taxon>
        <taxon>Flavobacteriales</taxon>
        <taxon>Flavobacteriaceae</taxon>
        <taxon>Salinimicrobium</taxon>
    </lineage>
</organism>
<dbReference type="Proteomes" id="UP001597468">
    <property type="component" value="Unassembled WGS sequence"/>
</dbReference>
<dbReference type="Gene3D" id="2.60.40.1610">
    <property type="entry name" value="Domain of unknown function DUF1254"/>
    <property type="match status" value="1"/>
</dbReference>
<dbReference type="InterPro" id="IPR037049">
    <property type="entry name" value="DUF1214_C_sf"/>
</dbReference>
<dbReference type="Pfam" id="PF06863">
    <property type="entry name" value="DUF1254"/>
    <property type="match status" value="1"/>
</dbReference>
<dbReference type="PROSITE" id="PS51257">
    <property type="entry name" value="PROKAR_LIPOPROTEIN"/>
    <property type="match status" value="1"/>
</dbReference>
<evidence type="ECO:0000259" key="2">
    <source>
        <dbReference type="Pfam" id="PF06863"/>
    </source>
</evidence>
<dbReference type="RefSeq" id="WP_380747919.1">
    <property type="nucleotide sequence ID" value="NZ_JBHULT010000005.1"/>
</dbReference>
<dbReference type="InterPro" id="IPR037050">
    <property type="entry name" value="DUF1254_sf"/>
</dbReference>
<name>A0ABW5IT57_9FLAO</name>
<feature type="domain" description="DUF1214" evidence="1">
    <location>
        <begin position="348"/>
        <end position="458"/>
    </location>
</feature>
<reference evidence="4" key="1">
    <citation type="journal article" date="2019" name="Int. J. Syst. Evol. Microbiol.">
        <title>The Global Catalogue of Microorganisms (GCM) 10K type strain sequencing project: providing services to taxonomists for standard genome sequencing and annotation.</title>
        <authorList>
            <consortium name="The Broad Institute Genomics Platform"/>
            <consortium name="The Broad Institute Genome Sequencing Center for Infectious Disease"/>
            <person name="Wu L."/>
            <person name="Ma J."/>
        </authorList>
    </citation>
    <scope>NUCLEOTIDE SEQUENCE [LARGE SCALE GENOMIC DNA]</scope>
    <source>
        <strain evidence="4">KCTC 42585</strain>
    </source>
</reference>
<comment type="caution">
    <text evidence="3">The sequence shown here is derived from an EMBL/GenBank/DDBJ whole genome shotgun (WGS) entry which is preliminary data.</text>
</comment>
<sequence length="474" mass="53210">MKNLLFLSMFFFLLTGCEKDEPPVIDETAQIIKDAYIYAYPLISMKTTANVVTNVVHSTDRGFAPYNQFSHRNEIPDYNFTSVVSPNVDTFYSSAWLDLDEEPMVLSVPDATLYKPENAPWRYYMIQMMDAWSNVFAAPGVRTTGTEAQSFLISGPNWSGSVPGGMTHYVSPTRLVWLLGRTMVKGTDDKATVQAFQNNMSLMPLSAWPGSYNPPDGVFNDSIDMATPPVNQVAALPVETYFQMLSDLMVDNPAASYDIAIVQKLTQLGITPGGEFKLSDYSKSEQRAIRAGYADGQVQLANLASTIQRIIKNGWSYMLDNVGNYQDHYDLRAYVAKIGLGANLPEDAVYPFTTYDIALDPLNTNYKYTITFPAGETPPARGFWSLTMYTADHFLAQNPIDRYAISSYMDYQLNDDGSLILYLQKDSPGIEKISNWLPTPQDANSSFNLMLRIYWPEQRVLDNQWEVPGVVKVN</sequence>
<dbReference type="Gene3D" id="2.60.120.600">
    <property type="entry name" value="Domain of unknown function DUF1214, C-terminal domain"/>
    <property type="match status" value="1"/>
</dbReference>
<dbReference type="PANTHER" id="PTHR36509">
    <property type="entry name" value="BLL3101 PROTEIN"/>
    <property type="match status" value="1"/>
</dbReference>
<dbReference type="InterPro" id="IPR010679">
    <property type="entry name" value="DUF1254"/>
</dbReference>